<dbReference type="GO" id="GO:0070513">
    <property type="term" value="F:death domain binding"/>
    <property type="evidence" value="ECO:0007669"/>
    <property type="project" value="InterPro"/>
</dbReference>
<keyword evidence="3" id="KW-1185">Reference proteome</keyword>
<dbReference type="PANTHER" id="PTHR15034:SF5">
    <property type="entry name" value="DEATH DOMAIN-CONTAINING PROTEIN CRADD"/>
    <property type="match status" value="1"/>
</dbReference>
<gene>
    <name evidence="2" type="primary">CASP2</name>
    <name evidence="2" type="ORF">BLAG_LOCUS26389</name>
</gene>
<dbReference type="Proteomes" id="UP000838412">
    <property type="component" value="Unassembled WGS sequence"/>
</dbReference>
<name>A0A8S4MPA2_BRALA</name>
<accession>A0A8S4MPA2</accession>
<dbReference type="OrthoDB" id="6286214at2759"/>
<dbReference type="PANTHER" id="PTHR15034">
    <property type="entry name" value="DEATH DOMAIN-CONTAINING PROTEIN CRADD"/>
    <property type="match status" value="1"/>
</dbReference>
<proteinExistence type="predicted"/>
<dbReference type="InterPro" id="IPR037939">
    <property type="entry name" value="CRADD"/>
</dbReference>
<dbReference type="PROSITE" id="PS50209">
    <property type="entry name" value="CARD"/>
    <property type="match status" value="1"/>
</dbReference>
<sequence>MQEAHREILRKNRTFLVRELEPKLVYDYLVEHGIYNDVMLEDIRAEKTRFDQCTKLLTSLTRRGRDAFRVFCEALDDSGQYDIVDRLLGRSQEERAEIETRKRAENERRQVTQPWGYTATVSAQRGAAAVLTSRTEGRVLGLGSANDMSSTVFPAIRRPVFNRNSVIDEGQEIREGLT</sequence>
<protein>
    <submittedName>
        <fullName evidence="2">CASP2 protein</fullName>
    </submittedName>
</protein>
<dbReference type="SUPFAM" id="SSF47986">
    <property type="entry name" value="DEATH domain"/>
    <property type="match status" value="1"/>
</dbReference>
<feature type="domain" description="CARD" evidence="1">
    <location>
        <begin position="1"/>
        <end position="90"/>
    </location>
</feature>
<dbReference type="GO" id="GO:0002020">
    <property type="term" value="F:protease binding"/>
    <property type="evidence" value="ECO:0007669"/>
    <property type="project" value="InterPro"/>
</dbReference>
<dbReference type="Gene3D" id="1.10.533.10">
    <property type="entry name" value="Death Domain, Fas"/>
    <property type="match status" value="1"/>
</dbReference>
<reference evidence="2" key="1">
    <citation type="submission" date="2022-01" db="EMBL/GenBank/DDBJ databases">
        <authorList>
            <person name="Braso-Vives M."/>
        </authorList>
    </citation>
    <scope>NUCLEOTIDE SEQUENCE</scope>
</reference>
<evidence type="ECO:0000313" key="2">
    <source>
        <dbReference type="EMBL" id="CAH1277656.1"/>
    </source>
</evidence>
<dbReference type="GO" id="GO:0042981">
    <property type="term" value="P:regulation of apoptotic process"/>
    <property type="evidence" value="ECO:0007669"/>
    <property type="project" value="InterPro"/>
</dbReference>
<dbReference type="Pfam" id="PF00619">
    <property type="entry name" value="CARD"/>
    <property type="match status" value="1"/>
</dbReference>
<dbReference type="InterPro" id="IPR011029">
    <property type="entry name" value="DEATH-like_dom_sf"/>
</dbReference>
<evidence type="ECO:0000313" key="3">
    <source>
        <dbReference type="Proteomes" id="UP000838412"/>
    </source>
</evidence>
<dbReference type="EMBL" id="CAKMNS010000437">
    <property type="protein sequence ID" value="CAH1277656.1"/>
    <property type="molecule type" value="Genomic_DNA"/>
</dbReference>
<organism evidence="2 3">
    <name type="scientific">Branchiostoma lanceolatum</name>
    <name type="common">Common lancelet</name>
    <name type="synonym">Amphioxus lanceolatum</name>
    <dbReference type="NCBI Taxonomy" id="7740"/>
    <lineage>
        <taxon>Eukaryota</taxon>
        <taxon>Metazoa</taxon>
        <taxon>Chordata</taxon>
        <taxon>Cephalochordata</taxon>
        <taxon>Leptocardii</taxon>
        <taxon>Amphioxiformes</taxon>
        <taxon>Branchiostomatidae</taxon>
        <taxon>Branchiostoma</taxon>
    </lineage>
</organism>
<dbReference type="SMART" id="SM00114">
    <property type="entry name" value="CARD"/>
    <property type="match status" value="1"/>
</dbReference>
<evidence type="ECO:0000259" key="1">
    <source>
        <dbReference type="PROSITE" id="PS50209"/>
    </source>
</evidence>
<comment type="caution">
    <text evidence="2">The sequence shown here is derived from an EMBL/GenBank/DDBJ whole genome shotgun (WGS) entry which is preliminary data.</text>
</comment>
<dbReference type="InterPro" id="IPR001315">
    <property type="entry name" value="CARD"/>
</dbReference>
<dbReference type="AlphaFoldDB" id="A0A8S4MPA2"/>